<protein>
    <submittedName>
        <fullName evidence="1">Uncharacterized protein</fullName>
    </submittedName>
</protein>
<sequence>MVVPYLARAVLVTPLRAVTSRPSWFDYIGSSASPSSTTAAIVSPSSSPACPHAPLVHDALPSVHDHSTAPPALCGLATSTSSTP</sequence>
<dbReference type="Gramene" id="OMERI04G16540.1">
    <property type="protein sequence ID" value="OMERI04G16540.1"/>
    <property type="gene ID" value="OMERI04G16540"/>
</dbReference>
<proteinExistence type="predicted"/>
<dbReference type="EnsemblPlants" id="OMERI04G16540.1">
    <property type="protein sequence ID" value="OMERI04G16540.1"/>
    <property type="gene ID" value="OMERI04G16540"/>
</dbReference>
<reference evidence="1" key="2">
    <citation type="submission" date="2018-05" db="EMBL/GenBank/DDBJ databases">
        <title>OmerRS3 (Oryza meridionalis Reference Sequence Version 3).</title>
        <authorList>
            <person name="Zhang J."/>
            <person name="Kudrna D."/>
            <person name="Lee S."/>
            <person name="Talag J."/>
            <person name="Welchert J."/>
            <person name="Wing R.A."/>
        </authorList>
    </citation>
    <scope>NUCLEOTIDE SEQUENCE [LARGE SCALE GENOMIC DNA]</scope>
    <source>
        <strain evidence="1">cv. OR44</strain>
    </source>
</reference>
<dbReference type="AlphaFoldDB" id="A0A0E0DGI5"/>
<dbReference type="Proteomes" id="UP000008021">
    <property type="component" value="Chromosome 4"/>
</dbReference>
<name>A0A0E0DGI5_9ORYZ</name>
<accession>A0A0E0DGI5</accession>
<dbReference type="HOGENOM" id="CLU_2531274_0_0_1"/>
<reference evidence="1" key="1">
    <citation type="submission" date="2015-04" db="UniProtKB">
        <authorList>
            <consortium name="EnsemblPlants"/>
        </authorList>
    </citation>
    <scope>IDENTIFICATION</scope>
</reference>
<keyword evidence="2" id="KW-1185">Reference proteome</keyword>
<evidence type="ECO:0000313" key="1">
    <source>
        <dbReference type="EnsemblPlants" id="OMERI04G16540.1"/>
    </source>
</evidence>
<evidence type="ECO:0000313" key="2">
    <source>
        <dbReference type="Proteomes" id="UP000008021"/>
    </source>
</evidence>
<organism evidence="1">
    <name type="scientific">Oryza meridionalis</name>
    <dbReference type="NCBI Taxonomy" id="40149"/>
    <lineage>
        <taxon>Eukaryota</taxon>
        <taxon>Viridiplantae</taxon>
        <taxon>Streptophyta</taxon>
        <taxon>Embryophyta</taxon>
        <taxon>Tracheophyta</taxon>
        <taxon>Spermatophyta</taxon>
        <taxon>Magnoliopsida</taxon>
        <taxon>Liliopsida</taxon>
        <taxon>Poales</taxon>
        <taxon>Poaceae</taxon>
        <taxon>BOP clade</taxon>
        <taxon>Oryzoideae</taxon>
        <taxon>Oryzeae</taxon>
        <taxon>Oryzinae</taxon>
        <taxon>Oryza</taxon>
    </lineage>
</organism>